<sequence length="491" mass="55662">MFFTLKQNYDPKIRDAFRVPPALFIFLGMIDKINAKCVLAILLTGLYFPSFSQSQWTYDFNNGLTPIENGGPALKVLGQPGKYVKEKIPGSDDLSRTIYQFEKNSGLQFNNTEAKGFLSKSFTVEIYFKMDELDSWKRVLDFKNRKSDYGSYIYDGKLNFYDFAIGEKAPVRANRYVHYVYSRDFETKAIKMYINGQSKLEFKDPGTEGMLDTDQVLNFFQDDLIANHESSAGSIVLIRVYDRVMTPVFVRRSYQTISRAPKAPIAEKEEEESEEKPAPKETAKRNTNLAIVTGRVYDGKNLKPVNDADVTVRKSSTDSLVASTKTVNGIYNFELRPHETYRISAQADGFQPKSVSVKVSNRFEEVKSLISLSESTYDAPLSTLYFTQSTDVLEDDALRGLDSLVSYFQKKENLRIILKGHTDNTGDFAKNLELSNKRVETVKGYLLGKGITADRIAGSGYGSAQPSRMNQSEALKRSNRRVEIWAEPIKR</sequence>
<dbReference type="InterPro" id="IPR013320">
    <property type="entry name" value="ConA-like_dom_sf"/>
</dbReference>
<keyword evidence="7" id="KW-0378">Hydrolase</keyword>
<dbReference type="PANTHER" id="PTHR30329">
    <property type="entry name" value="STATOR ELEMENT OF FLAGELLAR MOTOR COMPLEX"/>
    <property type="match status" value="1"/>
</dbReference>
<dbReference type="GO" id="GO:0005975">
    <property type="term" value="P:carbohydrate metabolic process"/>
    <property type="evidence" value="ECO:0007669"/>
    <property type="project" value="UniProtKB-ARBA"/>
</dbReference>
<accession>A0A1T5FCY0</accession>
<dbReference type="SUPFAM" id="SSF103088">
    <property type="entry name" value="OmpA-like"/>
    <property type="match status" value="1"/>
</dbReference>
<dbReference type="PROSITE" id="PS51123">
    <property type="entry name" value="OMPA_2"/>
    <property type="match status" value="1"/>
</dbReference>
<feature type="region of interest" description="Disordered" evidence="5">
    <location>
        <begin position="261"/>
        <end position="287"/>
    </location>
</feature>
<dbReference type="AlphaFoldDB" id="A0A1T5FCY0"/>
<feature type="compositionally biased region" description="Basic and acidic residues" evidence="5">
    <location>
        <begin position="275"/>
        <end position="284"/>
    </location>
</feature>
<evidence type="ECO:0000259" key="6">
    <source>
        <dbReference type="PROSITE" id="PS51123"/>
    </source>
</evidence>
<keyword evidence="7" id="KW-0121">Carboxypeptidase</keyword>
<evidence type="ECO:0000313" key="8">
    <source>
        <dbReference type="Proteomes" id="UP000190897"/>
    </source>
</evidence>
<dbReference type="InterPro" id="IPR050330">
    <property type="entry name" value="Bact_OuterMem_StrucFunc"/>
</dbReference>
<evidence type="ECO:0000256" key="1">
    <source>
        <dbReference type="ARBA" id="ARBA00004442"/>
    </source>
</evidence>
<dbReference type="SUPFAM" id="SSF49899">
    <property type="entry name" value="Concanavalin A-like lectins/glucanases"/>
    <property type="match status" value="1"/>
</dbReference>
<comment type="subcellular location">
    <subcellularLocation>
        <location evidence="1">Cell outer membrane</location>
    </subcellularLocation>
</comment>
<dbReference type="Pfam" id="PF00691">
    <property type="entry name" value="OmpA"/>
    <property type="match status" value="1"/>
</dbReference>
<reference evidence="8" key="1">
    <citation type="submission" date="2017-02" db="EMBL/GenBank/DDBJ databases">
        <authorList>
            <person name="Varghese N."/>
            <person name="Submissions S."/>
        </authorList>
    </citation>
    <scope>NUCLEOTIDE SEQUENCE [LARGE SCALE GENOMIC DNA]</scope>
    <source>
        <strain evidence="8">DSM 22270</strain>
    </source>
</reference>
<dbReference type="Proteomes" id="UP000190897">
    <property type="component" value="Unassembled WGS sequence"/>
</dbReference>
<evidence type="ECO:0000256" key="5">
    <source>
        <dbReference type="SAM" id="MobiDB-lite"/>
    </source>
</evidence>
<dbReference type="Pfam" id="PF13385">
    <property type="entry name" value="Laminin_G_3"/>
    <property type="match status" value="1"/>
</dbReference>
<keyword evidence="2 4" id="KW-0472">Membrane</keyword>
<dbReference type="InterPro" id="IPR006665">
    <property type="entry name" value="OmpA-like"/>
</dbReference>
<keyword evidence="8" id="KW-1185">Reference proteome</keyword>
<keyword evidence="3" id="KW-0998">Cell outer membrane</keyword>
<dbReference type="CDD" id="cd07185">
    <property type="entry name" value="OmpA_C-like"/>
    <property type="match status" value="1"/>
</dbReference>
<dbReference type="InterPro" id="IPR006664">
    <property type="entry name" value="OMP_bac"/>
</dbReference>
<dbReference type="EMBL" id="FUZA01000003">
    <property type="protein sequence ID" value="SKB94013.1"/>
    <property type="molecule type" value="Genomic_DNA"/>
</dbReference>
<dbReference type="SUPFAM" id="SSF49464">
    <property type="entry name" value="Carboxypeptidase regulatory domain-like"/>
    <property type="match status" value="1"/>
</dbReference>
<dbReference type="InterPro" id="IPR036737">
    <property type="entry name" value="OmpA-like_sf"/>
</dbReference>
<dbReference type="PRINTS" id="PR01021">
    <property type="entry name" value="OMPADOMAIN"/>
</dbReference>
<dbReference type="Pfam" id="PF13620">
    <property type="entry name" value="CarboxypepD_reg"/>
    <property type="match status" value="1"/>
</dbReference>
<dbReference type="Gene3D" id="2.60.40.1120">
    <property type="entry name" value="Carboxypeptidase-like, regulatory domain"/>
    <property type="match status" value="1"/>
</dbReference>
<dbReference type="STRING" id="651661.SAMN05660293_03056"/>
<dbReference type="GO" id="GO:0004180">
    <property type="term" value="F:carboxypeptidase activity"/>
    <property type="evidence" value="ECO:0007669"/>
    <property type="project" value="UniProtKB-KW"/>
</dbReference>
<organism evidence="7 8">
    <name type="scientific">Dyadobacter psychrophilus</name>
    <dbReference type="NCBI Taxonomy" id="651661"/>
    <lineage>
        <taxon>Bacteria</taxon>
        <taxon>Pseudomonadati</taxon>
        <taxon>Bacteroidota</taxon>
        <taxon>Cytophagia</taxon>
        <taxon>Cytophagales</taxon>
        <taxon>Spirosomataceae</taxon>
        <taxon>Dyadobacter</taxon>
    </lineage>
</organism>
<protein>
    <submittedName>
        <fullName evidence="7">Carboxypeptidase regulatory-like domain-containing protein</fullName>
    </submittedName>
</protein>
<gene>
    <name evidence="7" type="ORF">SAMN05660293_03056</name>
</gene>
<dbReference type="InterPro" id="IPR008969">
    <property type="entry name" value="CarboxyPept-like_regulatory"/>
</dbReference>
<evidence type="ECO:0000256" key="3">
    <source>
        <dbReference type="ARBA" id="ARBA00023237"/>
    </source>
</evidence>
<dbReference type="GO" id="GO:0009279">
    <property type="term" value="C:cell outer membrane"/>
    <property type="evidence" value="ECO:0007669"/>
    <property type="project" value="UniProtKB-SubCell"/>
</dbReference>
<dbReference type="Gene3D" id="2.60.120.200">
    <property type="match status" value="1"/>
</dbReference>
<name>A0A1T5FCY0_9BACT</name>
<evidence type="ECO:0000313" key="7">
    <source>
        <dbReference type="EMBL" id="SKB94013.1"/>
    </source>
</evidence>
<keyword evidence="7" id="KW-0645">Protease</keyword>
<evidence type="ECO:0000256" key="4">
    <source>
        <dbReference type="PROSITE-ProRule" id="PRU00473"/>
    </source>
</evidence>
<proteinExistence type="predicted"/>
<dbReference type="Gene3D" id="3.30.1330.60">
    <property type="entry name" value="OmpA-like domain"/>
    <property type="match status" value="1"/>
</dbReference>
<feature type="domain" description="OmpA-like" evidence="6">
    <location>
        <begin position="374"/>
        <end position="490"/>
    </location>
</feature>
<dbReference type="GO" id="GO:0004553">
    <property type="term" value="F:hydrolase activity, hydrolyzing O-glycosyl compounds"/>
    <property type="evidence" value="ECO:0007669"/>
    <property type="project" value="UniProtKB-ARBA"/>
</dbReference>
<evidence type="ECO:0000256" key="2">
    <source>
        <dbReference type="ARBA" id="ARBA00023136"/>
    </source>
</evidence>
<dbReference type="PANTHER" id="PTHR30329:SF21">
    <property type="entry name" value="LIPOPROTEIN YIAD-RELATED"/>
    <property type="match status" value="1"/>
</dbReference>